<reference evidence="4 5" key="1">
    <citation type="submission" date="2018-06" db="EMBL/GenBank/DDBJ databases">
        <title>A transcriptomic atlas of mushroom development highlights an independent origin of complex multicellularity.</title>
        <authorList>
            <consortium name="DOE Joint Genome Institute"/>
            <person name="Krizsan K."/>
            <person name="Almasi E."/>
            <person name="Merenyi Z."/>
            <person name="Sahu N."/>
            <person name="Viragh M."/>
            <person name="Koszo T."/>
            <person name="Mondo S."/>
            <person name="Kiss B."/>
            <person name="Balint B."/>
            <person name="Kues U."/>
            <person name="Barry K."/>
            <person name="Hegedus J.C."/>
            <person name="Henrissat B."/>
            <person name="Johnson J."/>
            <person name="Lipzen A."/>
            <person name="Ohm R."/>
            <person name="Nagy I."/>
            <person name="Pangilinan J."/>
            <person name="Yan J."/>
            <person name="Xiong Y."/>
            <person name="Grigoriev I.V."/>
            <person name="Hibbett D.S."/>
            <person name="Nagy L.G."/>
        </authorList>
    </citation>
    <scope>NUCLEOTIDE SEQUENCE [LARGE SCALE GENOMIC DNA]</scope>
    <source>
        <strain evidence="4 5">SZMC22713</strain>
    </source>
</reference>
<dbReference type="PANTHER" id="PTHR10648:SF1">
    <property type="entry name" value="SERINE_THREONINE-PROTEIN PHOSPHATASE 4 REGULATORY SUBUNIT 1"/>
    <property type="match status" value="1"/>
</dbReference>
<feature type="compositionally biased region" description="Pro residues" evidence="3">
    <location>
        <begin position="289"/>
        <end position="298"/>
    </location>
</feature>
<protein>
    <submittedName>
        <fullName evidence="4">ARM repeat-containing protein</fullName>
    </submittedName>
</protein>
<feature type="region of interest" description="Disordered" evidence="3">
    <location>
        <begin position="194"/>
        <end position="213"/>
    </location>
</feature>
<feature type="region of interest" description="Disordered" evidence="3">
    <location>
        <begin position="528"/>
        <end position="562"/>
    </location>
</feature>
<evidence type="ECO:0000313" key="5">
    <source>
        <dbReference type="Proteomes" id="UP000294933"/>
    </source>
</evidence>
<accession>A0A4Y7QJG7</accession>
<feature type="region of interest" description="Disordered" evidence="3">
    <location>
        <begin position="247"/>
        <end position="303"/>
    </location>
</feature>
<feature type="compositionally biased region" description="Pro residues" evidence="3">
    <location>
        <begin position="252"/>
        <end position="262"/>
    </location>
</feature>
<dbReference type="STRING" id="50990.A0A4Y7QJG7"/>
<name>A0A4Y7QJG7_9AGAM</name>
<sequence length="906" mass="99408">MLSPDGLPDPSENLLDLEGLEPLDKIYLFSQSKSAFHRAFIARSLPSFLAQISPSEGVEYVIPHLICLAMDDEESVKEALVEDLTAIIWWFISQCHLAEESPAEGSKMTDPPTLGVQTFTPLLGTLLLSPNGLVGAPARHCVVELLNHIREADEAREDPPHFGFGERRMFENELIQNVVIGMGRLDDEPIEPLETLPPNVSNPSVAMSPPGTQPVAEEAQSLLLNTTSLNVKSDNVLPFQLLNDTDHISSPSSPPVVTPPPSTSTASDLLSSPHRPAATSTPPTRRAPSPLPPLPKPPHISFHSDMGYVQTPAFEIDISASFGSPHSDRSSPFAAHFSPPEFSLDEGHGWPREEFEDSLMEDHSSSSQGAVGRLASMSLMAAVTANGPMTSETHLAFVEEVKRAGQDHTYWVRREATFALGALSKVVPEEIVIGSLLPLFEDFCHDTTWNVRQSVLFALPAILLRLPLAQRRAQALKTVTTLSQDVHSMVRSGVLEVLGEVIHTFHGDSDGPPEEIIRLFIGNDEGSSLSYSPSQSLNNRSKPEVQEEPPGDRSGSNFSESSALRSFENPARPLICAFNLPAVVLTLGRSRWDELRDLYARLTHEKSPKVRRTLAASIGEMGKIIGADNARRDLIDPWWDFVRAEDFVVRSKLLESLHAFLLALDDASRHSLIRSLPELWDTHIRNWKEREVLAKCLGDLAPLLADQIEVLCSLLRLALEDGTAAVRNAAVSSYSQIIASFHESPDNLATIRDEVRTFASASSFRRRITYIACEHAIIMSEPRISGYVDDAFWETVSNLARDSIVDVRIAVARLLGSSPFSHSASDAQISQISKGLWHDDSPHVRSFIAHLFIGPFDEDIAASSPPTDTVFSRPPSLPLSQLSHQMSGLNLESHANADLQRPGDAF</sequence>
<evidence type="ECO:0000313" key="4">
    <source>
        <dbReference type="EMBL" id="TDL27378.1"/>
    </source>
</evidence>
<dbReference type="EMBL" id="ML170159">
    <property type="protein sequence ID" value="TDL27378.1"/>
    <property type="molecule type" value="Genomic_DNA"/>
</dbReference>
<keyword evidence="5" id="KW-1185">Reference proteome</keyword>
<dbReference type="PROSITE" id="PS50077">
    <property type="entry name" value="HEAT_REPEAT"/>
    <property type="match status" value="1"/>
</dbReference>
<feature type="repeat" description="HEAT" evidence="2">
    <location>
        <begin position="595"/>
        <end position="633"/>
    </location>
</feature>
<dbReference type="OrthoDB" id="340346at2759"/>
<dbReference type="GO" id="GO:0019888">
    <property type="term" value="F:protein phosphatase regulator activity"/>
    <property type="evidence" value="ECO:0007669"/>
    <property type="project" value="TreeGrafter"/>
</dbReference>
<dbReference type="Proteomes" id="UP000294933">
    <property type="component" value="Unassembled WGS sequence"/>
</dbReference>
<evidence type="ECO:0000256" key="1">
    <source>
        <dbReference type="ARBA" id="ARBA00022737"/>
    </source>
</evidence>
<organism evidence="4 5">
    <name type="scientific">Rickenella mellea</name>
    <dbReference type="NCBI Taxonomy" id="50990"/>
    <lineage>
        <taxon>Eukaryota</taxon>
        <taxon>Fungi</taxon>
        <taxon>Dikarya</taxon>
        <taxon>Basidiomycota</taxon>
        <taxon>Agaricomycotina</taxon>
        <taxon>Agaricomycetes</taxon>
        <taxon>Hymenochaetales</taxon>
        <taxon>Rickenellaceae</taxon>
        <taxon>Rickenella</taxon>
    </lineage>
</organism>
<gene>
    <name evidence="4" type="ORF">BD410DRAFT_417381</name>
</gene>
<keyword evidence="1" id="KW-0677">Repeat</keyword>
<evidence type="ECO:0000256" key="3">
    <source>
        <dbReference type="SAM" id="MobiDB-lite"/>
    </source>
</evidence>
<dbReference type="AlphaFoldDB" id="A0A4Y7QJG7"/>
<dbReference type="VEuPathDB" id="FungiDB:BD410DRAFT_417381"/>
<feature type="compositionally biased region" description="Low complexity" evidence="3">
    <location>
        <begin position="263"/>
        <end position="288"/>
    </location>
</feature>
<proteinExistence type="predicted"/>
<dbReference type="InterPro" id="IPR021133">
    <property type="entry name" value="HEAT_type_2"/>
</dbReference>
<dbReference type="PANTHER" id="PTHR10648">
    <property type="entry name" value="SERINE/THREONINE-PROTEIN PHOSPHATASE PP2A 65 KDA REGULATORY SUBUNIT"/>
    <property type="match status" value="1"/>
</dbReference>
<dbReference type="InterPro" id="IPR016024">
    <property type="entry name" value="ARM-type_fold"/>
</dbReference>
<dbReference type="GO" id="GO:0005737">
    <property type="term" value="C:cytoplasm"/>
    <property type="evidence" value="ECO:0007669"/>
    <property type="project" value="TreeGrafter"/>
</dbReference>
<evidence type="ECO:0000256" key="2">
    <source>
        <dbReference type="PROSITE-ProRule" id="PRU00103"/>
    </source>
</evidence>
<dbReference type="Gene3D" id="1.25.10.10">
    <property type="entry name" value="Leucine-rich Repeat Variant"/>
    <property type="match status" value="1"/>
</dbReference>
<dbReference type="SUPFAM" id="SSF48371">
    <property type="entry name" value="ARM repeat"/>
    <property type="match status" value="1"/>
</dbReference>
<dbReference type="InterPro" id="IPR051023">
    <property type="entry name" value="PP2A_Regulatory_Subunit_A"/>
</dbReference>
<dbReference type="InterPro" id="IPR011989">
    <property type="entry name" value="ARM-like"/>
</dbReference>